<evidence type="ECO:0000313" key="3">
    <source>
        <dbReference type="Proteomes" id="UP000305546"/>
    </source>
</evidence>
<protein>
    <submittedName>
        <fullName evidence="2">Primosomal protein</fullName>
    </submittedName>
</protein>
<keyword evidence="3" id="KW-1185">Reference proteome</keyword>
<sequence length="417" mass="45802">MAQDIVPIELGLPQGDLVTLWAPRWREDGEEWEAFLGDGEDLFAFPDAAHLAAFVRTAGQHDLIDHPAWHVVPALNVPELVPDDDHSYDLVGVPELVAEEPDSWTISELAEIIGIVRSLADVCELDDVHEVLDATEGFSLLDQGRLPFTGREGERLWTDLSEAVSEKWDTVLDAIDTLVKVPDVDAATLEQTAEELAAFLEESAEAEAGVDAQDEDLDEDLDTASEEEDEEPTGFWAEVGIDPIKIITSDKEYYTLRCYLDDEPIFLGSEGRIDVYASPKALGRALADGKDLAENDLAQVSTWDEVLTKATAGELEIDVDTDNTYVLAGLAEDLAEGTESVDPTQLELAVELLTDAGDWADDESVGAALSSSESLGWLISFVLRPDPNRLAPSAPFDTEQSEWRKLVETFENRLRVH</sequence>
<dbReference type="Proteomes" id="UP000305546">
    <property type="component" value="Unassembled WGS sequence"/>
</dbReference>
<dbReference type="RefSeq" id="WP_139099720.1">
    <property type="nucleotide sequence ID" value="NZ_VDFW01000032.1"/>
</dbReference>
<dbReference type="AlphaFoldDB" id="A0A5C4LXI7"/>
<gene>
    <name evidence="2" type="ORF">FG385_27650</name>
</gene>
<organism evidence="2 3">
    <name type="scientific">Amycolatopsis alkalitolerans</name>
    <dbReference type="NCBI Taxonomy" id="2547244"/>
    <lineage>
        <taxon>Bacteria</taxon>
        <taxon>Bacillati</taxon>
        <taxon>Actinomycetota</taxon>
        <taxon>Actinomycetes</taxon>
        <taxon>Pseudonocardiales</taxon>
        <taxon>Pseudonocardiaceae</taxon>
        <taxon>Amycolatopsis</taxon>
    </lineage>
</organism>
<reference evidence="2 3" key="1">
    <citation type="submission" date="2019-06" db="EMBL/GenBank/DDBJ databases">
        <title>Amycolatopsis alkalitolerans sp. nov., isolated from Gastrodia elata Blume.</title>
        <authorList>
            <person name="Narsing Rao M.P."/>
            <person name="Li W.J."/>
        </authorList>
    </citation>
    <scope>NUCLEOTIDE SEQUENCE [LARGE SCALE GENOMIC DNA]</scope>
    <source>
        <strain evidence="2 3">SYSUP0005</strain>
    </source>
</reference>
<comment type="caution">
    <text evidence="2">The sequence shown here is derived from an EMBL/GenBank/DDBJ whole genome shotgun (WGS) entry which is preliminary data.</text>
</comment>
<feature type="compositionally biased region" description="Acidic residues" evidence="1">
    <location>
        <begin position="212"/>
        <end position="232"/>
    </location>
</feature>
<evidence type="ECO:0000256" key="1">
    <source>
        <dbReference type="SAM" id="MobiDB-lite"/>
    </source>
</evidence>
<evidence type="ECO:0000313" key="2">
    <source>
        <dbReference type="EMBL" id="TNC21652.1"/>
    </source>
</evidence>
<accession>A0A5C4LXI7</accession>
<proteinExistence type="predicted"/>
<feature type="region of interest" description="Disordered" evidence="1">
    <location>
        <begin position="204"/>
        <end position="232"/>
    </location>
</feature>
<name>A0A5C4LXI7_9PSEU</name>
<dbReference type="OrthoDB" id="3350465at2"/>
<dbReference type="EMBL" id="VDFW01000032">
    <property type="protein sequence ID" value="TNC21652.1"/>
    <property type="molecule type" value="Genomic_DNA"/>
</dbReference>